<accession>A0A7S2WRH0</accession>
<evidence type="ECO:0000313" key="2">
    <source>
        <dbReference type="EMBL" id="CAD9703302.1"/>
    </source>
</evidence>
<proteinExistence type="predicted"/>
<keyword evidence="1" id="KW-0732">Signal</keyword>
<dbReference type="AlphaFoldDB" id="A0A7S2WRH0"/>
<reference evidence="2" key="1">
    <citation type="submission" date="2021-01" db="EMBL/GenBank/DDBJ databases">
        <authorList>
            <person name="Corre E."/>
            <person name="Pelletier E."/>
            <person name="Niang G."/>
            <person name="Scheremetjew M."/>
            <person name="Finn R."/>
            <person name="Kale V."/>
            <person name="Holt S."/>
            <person name="Cochrane G."/>
            <person name="Meng A."/>
            <person name="Brown T."/>
            <person name="Cohen L."/>
        </authorList>
    </citation>
    <scope>NUCLEOTIDE SEQUENCE</scope>
    <source>
        <strain evidence="2">CCMP1452</strain>
    </source>
</reference>
<feature type="chain" id="PRO_5031427011" evidence="1">
    <location>
        <begin position="21"/>
        <end position="203"/>
    </location>
</feature>
<gene>
    <name evidence="2" type="ORF">EANT1437_LOCUS16036</name>
</gene>
<protein>
    <submittedName>
        <fullName evidence="2">Uncharacterized protein</fullName>
    </submittedName>
</protein>
<feature type="signal peptide" evidence="1">
    <location>
        <begin position="1"/>
        <end position="20"/>
    </location>
</feature>
<sequence length="203" mass="23007">MQFSKVFLFSLNSCLYLTNAFVPNFFKTHRQHVVKNQPVIGRQTVVSLASSFESDFGSAMPEKPKQTTSEKLEESATSFIVTLDGRLADGVEAPPELTALREARDNGAEDSEMVKLIYELMIEQGMLYDEDAETGKLSPTEFDIKKNLDVPEVKAEFEYLYKYGMGLIRQNMIDVEVAKTIVKDRLIDRTGLTPEVFDKWLGF</sequence>
<name>A0A7S2WRH0_9STRA</name>
<evidence type="ECO:0000256" key="1">
    <source>
        <dbReference type="SAM" id="SignalP"/>
    </source>
</evidence>
<organism evidence="2">
    <name type="scientific">Eucampia antarctica</name>
    <dbReference type="NCBI Taxonomy" id="49252"/>
    <lineage>
        <taxon>Eukaryota</taxon>
        <taxon>Sar</taxon>
        <taxon>Stramenopiles</taxon>
        <taxon>Ochrophyta</taxon>
        <taxon>Bacillariophyta</taxon>
        <taxon>Mediophyceae</taxon>
        <taxon>Biddulphiophycidae</taxon>
        <taxon>Hemiaulales</taxon>
        <taxon>Hemiaulaceae</taxon>
        <taxon>Eucampia</taxon>
    </lineage>
</organism>
<dbReference type="EMBL" id="HBHI01031136">
    <property type="protein sequence ID" value="CAD9703302.1"/>
    <property type="molecule type" value="Transcribed_RNA"/>
</dbReference>